<sequence>MIRHILRYLRIPSIALLTMIVAGLLIAHLGLFLTGWQTQRKAFDAAQQTHRDATAQLRDLRSRRAIAERVEEARTELQTLDGLISHPLDQAQLVSQTNRLVRRAAIDVVHGDNTLVAVSDKLMQFRQELTVEGSYAGIRYFLHLLEGSDYLNVIEEVDWKPQKAGKQKARVKLVTFLREGQQ</sequence>
<geneLocation type="plasmid" evidence="2 3">
    <name>unnamed1</name>
</geneLocation>
<dbReference type="EMBL" id="CP080777">
    <property type="protein sequence ID" value="UWP97220.1"/>
    <property type="molecule type" value="Genomic_DNA"/>
</dbReference>
<evidence type="ECO:0000256" key="1">
    <source>
        <dbReference type="SAM" id="Phobius"/>
    </source>
</evidence>
<organism evidence="2 3">
    <name type="scientific">Aliiroseovarius crassostreae</name>
    <dbReference type="NCBI Taxonomy" id="154981"/>
    <lineage>
        <taxon>Bacteria</taxon>
        <taxon>Pseudomonadati</taxon>
        <taxon>Pseudomonadota</taxon>
        <taxon>Alphaproteobacteria</taxon>
        <taxon>Rhodobacterales</taxon>
        <taxon>Paracoccaceae</taxon>
        <taxon>Aliiroseovarius</taxon>
    </lineage>
</organism>
<keyword evidence="1" id="KW-1133">Transmembrane helix</keyword>
<keyword evidence="1" id="KW-0472">Membrane</keyword>
<name>A0A9Q9HH81_9RHOB</name>
<protein>
    <submittedName>
        <fullName evidence="2">Uncharacterized protein</fullName>
    </submittedName>
</protein>
<evidence type="ECO:0000313" key="2">
    <source>
        <dbReference type="EMBL" id="UWP97220.1"/>
    </source>
</evidence>
<dbReference type="InterPro" id="IPR014717">
    <property type="entry name" value="Transl_elong_EF1B/ribsomal_bS6"/>
</dbReference>
<reference evidence="2" key="1">
    <citation type="submission" date="2021-08" db="EMBL/GenBank/DDBJ databases">
        <authorList>
            <person name="Nwanade C."/>
            <person name="Wang M."/>
            <person name="Masoudi A."/>
            <person name="Yu Z."/>
            <person name="Liu J."/>
        </authorList>
    </citation>
    <scope>NUCLEOTIDE SEQUENCE</scope>
    <source>
        <strain evidence="2">S056</strain>
        <plasmid evidence="2">unnamed1</plasmid>
    </source>
</reference>
<dbReference type="RefSeq" id="WP_259807080.1">
    <property type="nucleotide sequence ID" value="NZ_CP080777.1"/>
</dbReference>
<dbReference type="Gene3D" id="3.30.70.60">
    <property type="match status" value="1"/>
</dbReference>
<proteinExistence type="predicted"/>
<feature type="transmembrane region" description="Helical" evidence="1">
    <location>
        <begin position="12"/>
        <end position="36"/>
    </location>
</feature>
<evidence type="ECO:0000313" key="3">
    <source>
        <dbReference type="Proteomes" id="UP001057991"/>
    </source>
</evidence>
<dbReference type="AlphaFoldDB" id="A0A9Q9HH81"/>
<accession>A0A9Q9HH81</accession>
<keyword evidence="2" id="KW-0614">Plasmid</keyword>
<keyword evidence="1" id="KW-0812">Transmembrane</keyword>
<gene>
    <name evidence="2" type="ORF">K3X48_15430</name>
</gene>
<dbReference type="Proteomes" id="UP001057991">
    <property type="component" value="Plasmid unnamed1"/>
</dbReference>